<keyword evidence="1" id="KW-0472">Membrane</keyword>
<organism evidence="2 3">
    <name type="scientific">Lentinula boryana</name>
    <dbReference type="NCBI Taxonomy" id="40481"/>
    <lineage>
        <taxon>Eukaryota</taxon>
        <taxon>Fungi</taxon>
        <taxon>Dikarya</taxon>
        <taxon>Basidiomycota</taxon>
        <taxon>Agaricomycotina</taxon>
        <taxon>Agaricomycetes</taxon>
        <taxon>Agaricomycetidae</taxon>
        <taxon>Agaricales</taxon>
        <taxon>Marasmiineae</taxon>
        <taxon>Omphalotaceae</taxon>
        <taxon>Lentinula</taxon>
    </lineage>
</organism>
<sequence length="78" mass="8900">MLFSISHVLLGLIAVIHAIPVKVSFFVFVFFFFFFLASGRCCVGHRGLITVFFIFWYHLSKPTEISFTPTPRGLALRS</sequence>
<keyword evidence="1" id="KW-0812">Transmembrane</keyword>
<evidence type="ECO:0008006" key="4">
    <source>
        <dbReference type="Google" id="ProtNLM"/>
    </source>
</evidence>
<comment type="caution">
    <text evidence="2">The sequence shown here is derived from an EMBL/GenBank/DDBJ whole genome shotgun (WGS) entry which is preliminary data.</text>
</comment>
<keyword evidence="3" id="KW-1185">Reference proteome</keyword>
<protein>
    <recommendedName>
        <fullName evidence="4">Secreted protein</fullName>
    </recommendedName>
</protein>
<accession>A0ABQ8PXC2</accession>
<dbReference type="Proteomes" id="UP001163828">
    <property type="component" value="Unassembled WGS sequence"/>
</dbReference>
<proteinExistence type="predicted"/>
<dbReference type="EMBL" id="MU791185">
    <property type="protein sequence ID" value="KAJ3991093.1"/>
    <property type="molecule type" value="Genomic_DNA"/>
</dbReference>
<gene>
    <name evidence="2" type="ORF">F5050DRAFT_1317386</name>
</gene>
<evidence type="ECO:0000313" key="2">
    <source>
        <dbReference type="EMBL" id="KAJ3991093.1"/>
    </source>
</evidence>
<evidence type="ECO:0000256" key="1">
    <source>
        <dbReference type="SAM" id="Phobius"/>
    </source>
</evidence>
<name>A0ABQ8PXC2_9AGAR</name>
<evidence type="ECO:0000313" key="3">
    <source>
        <dbReference type="Proteomes" id="UP001163828"/>
    </source>
</evidence>
<keyword evidence="1" id="KW-1133">Transmembrane helix</keyword>
<reference evidence="2" key="1">
    <citation type="submission" date="2022-08" db="EMBL/GenBank/DDBJ databases">
        <authorList>
            <consortium name="DOE Joint Genome Institute"/>
            <person name="Min B."/>
            <person name="Riley R."/>
            <person name="Sierra-Patev S."/>
            <person name="Naranjo-Ortiz M."/>
            <person name="Looney B."/>
            <person name="Konkel Z."/>
            <person name="Slot J.C."/>
            <person name="Sakamoto Y."/>
            <person name="Steenwyk J.L."/>
            <person name="Rokas A."/>
            <person name="Carro J."/>
            <person name="Camarero S."/>
            <person name="Ferreira P."/>
            <person name="Molpeceres G."/>
            <person name="Ruiz-Duenas F.J."/>
            <person name="Serrano A."/>
            <person name="Henrissat B."/>
            <person name="Drula E."/>
            <person name="Hughes K.W."/>
            <person name="Mata J.L."/>
            <person name="Ishikawa N.K."/>
            <person name="Vargas-Isla R."/>
            <person name="Ushijima S."/>
            <person name="Smith C.A."/>
            <person name="Ahrendt S."/>
            <person name="Andreopoulos W."/>
            <person name="He G."/>
            <person name="Labutti K."/>
            <person name="Lipzen A."/>
            <person name="Ng V."/>
            <person name="Sandor L."/>
            <person name="Barry K."/>
            <person name="Martinez A.T."/>
            <person name="Xiao Y."/>
            <person name="Gibbons J.G."/>
            <person name="Terashima K."/>
            <person name="Hibbett D.S."/>
            <person name="Grigoriev I.V."/>
        </authorList>
    </citation>
    <scope>NUCLEOTIDE SEQUENCE</scope>
    <source>
        <strain evidence="2">TFB10827</strain>
    </source>
</reference>
<feature type="transmembrane region" description="Helical" evidence="1">
    <location>
        <begin position="28"/>
        <end position="57"/>
    </location>
</feature>